<dbReference type="GO" id="GO:0005524">
    <property type="term" value="F:ATP binding"/>
    <property type="evidence" value="ECO:0007669"/>
    <property type="project" value="UniProtKB-KW"/>
</dbReference>
<dbReference type="HOGENOM" id="CLU_362703_0_0_1"/>
<dbReference type="EC" id="2.7.11.1" evidence="1"/>
<evidence type="ECO:0000256" key="5">
    <source>
        <dbReference type="ARBA" id="ARBA00022777"/>
    </source>
</evidence>
<dbReference type="PANTHER" id="PTHR11042:SF160">
    <property type="entry name" value="EUKARYOTIC TRANSLATION INITIATION FACTOR 2-ALPHA KINASE 1"/>
    <property type="match status" value="1"/>
</dbReference>
<feature type="region of interest" description="Disordered" evidence="11">
    <location>
        <begin position="429"/>
        <end position="448"/>
    </location>
</feature>
<evidence type="ECO:0000256" key="9">
    <source>
        <dbReference type="ARBA" id="ARBA00048659"/>
    </source>
</evidence>
<evidence type="ECO:0000259" key="12">
    <source>
        <dbReference type="PROSITE" id="PS50011"/>
    </source>
</evidence>
<dbReference type="GO" id="GO:0004674">
    <property type="term" value="F:protein serine/threonine kinase activity"/>
    <property type="evidence" value="ECO:0007669"/>
    <property type="project" value="UniProtKB-KW"/>
</dbReference>
<evidence type="ECO:0000256" key="10">
    <source>
        <dbReference type="ARBA" id="ARBA00048977"/>
    </source>
</evidence>
<dbReference type="InParanoid" id="H3GIL4"/>
<evidence type="ECO:0000256" key="2">
    <source>
        <dbReference type="ARBA" id="ARBA00022527"/>
    </source>
</evidence>
<feature type="compositionally biased region" description="Basic and acidic residues" evidence="11">
    <location>
        <begin position="241"/>
        <end position="260"/>
    </location>
</feature>
<keyword evidence="6" id="KW-0067">ATP-binding</keyword>
<keyword evidence="14" id="KW-1185">Reference proteome</keyword>
<dbReference type="PROSITE" id="PS00108">
    <property type="entry name" value="PROTEIN_KINASE_ST"/>
    <property type="match status" value="1"/>
</dbReference>
<dbReference type="SMART" id="SM00220">
    <property type="entry name" value="S_TKc"/>
    <property type="match status" value="1"/>
</dbReference>
<dbReference type="InterPro" id="IPR011009">
    <property type="entry name" value="Kinase-like_dom_sf"/>
</dbReference>
<sequence>MHSPPLRNWPQQQHVRQRFHPHLALLNQEPSSFAKEQKHKREAACARVSENAAKTPAILLPMQSAFAFGLAKNGVNGLPGVRRAATASQLSGRLSSPGSPVNSDGAFDEGVTGATMPRVASSPIAFADLGSVTRNCDAGDEQHLSRRGTSVDKTNPFIGYFQTGTEESDALVTAVPRAAGVKVAASPMPPPAPVRRVPCRTQSSAALSSMSSFYPLAFFTPQKRRTQWLGPRTNRLPTFFKQRDAKESTQQKQQQDEQKKRAAFLESLKLESPALAVGSSTDDNKEEQVPQSISFKRTVSMPAKMSAKAAAAALPPIVTSSSEMKATMTLTPQDAPTSSSRFEQDFEVVGSLGEGGQGSVFKVRSKVDGCYYAIKKVVLPRATELDAKRAESQALREVRLMASMAPHPNVVRYHTAWTEVDACVAHTSSSTESVRGSDVPSVENDSYPQDLQRQQLELLNEEAELRMSSSEAADQSFSLEFSSDSLSFDEYSTPGFTFEDEGEDSVGLCVDNEESFGQPSELKNEVNVDSSATPVDPVVMKSQVVLYIQMELCGTAANSVPSTPTAADQHEPIHHFLDQLNTPQQERQQLGEETHSNLGAWLRSSLEERSAWSNTSAKHLEGLKLFLSAVQGVAHMHSYGVIHRDLKPDNIFIHGDLAKIGDFGLSKSVFADSSSDGAVSPRERLQELGLSDGDHTTALGTFTYASPEQLGYRFSSSSVLKNAATRLKSAKYSIKSDIFALGVILLELCCPFSTMMERSQVLTGVRHGVVPQKARQHFPMEMDLVLRMTSIDPGERPTSEEVCEQLRKVLAASSSTVTPESALEELRELQAKLAAAVRQVRDRSQATLLLEALVSEMNEKVQNVGIALA</sequence>
<dbReference type="SUPFAM" id="SSF56112">
    <property type="entry name" value="Protein kinase-like (PK-like)"/>
    <property type="match status" value="1"/>
</dbReference>
<evidence type="ECO:0000256" key="7">
    <source>
        <dbReference type="ARBA" id="ARBA00023193"/>
    </source>
</evidence>
<dbReference type="VEuPathDB" id="FungiDB:KRP23_9245"/>
<dbReference type="InterPro" id="IPR050339">
    <property type="entry name" value="CC_SR_Kinase"/>
</dbReference>
<organism evidence="13 14">
    <name type="scientific">Phytophthora ramorum</name>
    <name type="common">Sudden oak death agent</name>
    <dbReference type="NCBI Taxonomy" id="164328"/>
    <lineage>
        <taxon>Eukaryota</taxon>
        <taxon>Sar</taxon>
        <taxon>Stramenopiles</taxon>
        <taxon>Oomycota</taxon>
        <taxon>Peronosporomycetes</taxon>
        <taxon>Peronosporales</taxon>
        <taxon>Peronosporaceae</taxon>
        <taxon>Phytophthora</taxon>
    </lineage>
</organism>
<evidence type="ECO:0000256" key="1">
    <source>
        <dbReference type="ARBA" id="ARBA00012513"/>
    </source>
</evidence>
<dbReference type="GO" id="GO:0006950">
    <property type="term" value="P:response to stress"/>
    <property type="evidence" value="ECO:0007669"/>
    <property type="project" value="UniProtKB-ARBA"/>
</dbReference>
<dbReference type="Gene3D" id="1.10.510.10">
    <property type="entry name" value="Transferase(Phosphotransferase) domain 1"/>
    <property type="match status" value="1"/>
</dbReference>
<dbReference type="FunFam" id="1.10.510.10:FF:000925">
    <property type="entry name" value="PEK protein kinase"/>
    <property type="match status" value="1"/>
</dbReference>
<keyword evidence="7" id="KW-0652">Protein synthesis inhibitor</keyword>
<keyword evidence="4" id="KW-0547">Nucleotide-binding</keyword>
<keyword evidence="2" id="KW-0723">Serine/threonine-protein kinase</keyword>
<evidence type="ECO:0000256" key="8">
    <source>
        <dbReference type="ARBA" id="ARBA00037982"/>
    </source>
</evidence>
<dbReference type="VEuPathDB" id="FungiDB:KRP22_1780"/>
<evidence type="ECO:0000256" key="6">
    <source>
        <dbReference type="ARBA" id="ARBA00022840"/>
    </source>
</evidence>
<dbReference type="STRING" id="164328.H3GIL4"/>
<dbReference type="EnsemblProtists" id="Phyra75910">
    <property type="protein sequence ID" value="Phyra75910"/>
    <property type="gene ID" value="Phyra75910"/>
</dbReference>
<reference evidence="14" key="1">
    <citation type="journal article" date="2006" name="Science">
        <title>Phytophthora genome sequences uncover evolutionary origins and mechanisms of pathogenesis.</title>
        <authorList>
            <person name="Tyler B.M."/>
            <person name="Tripathy S."/>
            <person name="Zhang X."/>
            <person name="Dehal P."/>
            <person name="Jiang R.H."/>
            <person name="Aerts A."/>
            <person name="Arredondo F.D."/>
            <person name="Baxter L."/>
            <person name="Bensasson D."/>
            <person name="Beynon J.L."/>
            <person name="Chapman J."/>
            <person name="Damasceno C.M."/>
            <person name="Dorrance A.E."/>
            <person name="Dou D."/>
            <person name="Dickerman A.W."/>
            <person name="Dubchak I.L."/>
            <person name="Garbelotto M."/>
            <person name="Gijzen M."/>
            <person name="Gordon S.G."/>
            <person name="Govers F."/>
            <person name="Grunwald N.J."/>
            <person name="Huang W."/>
            <person name="Ivors K.L."/>
            <person name="Jones R.W."/>
            <person name="Kamoun S."/>
            <person name="Krampis K."/>
            <person name="Lamour K.H."/>
            <person name="Lee M.K."/>
            <person name="McDonald W.H."/>
            <person name="Medina M."/>
            <person name="Meijer H.J."/>
            <person name="Nordberg E.K."/>
            <person name="Maclean D.J."/>
            <person name="Ospina-Giraldo M.D."/>
            <person name="Morris P.F."/>
            <person name="Phuntumart V."/>
            <person name="Putnam N.H."/>
            <person name="Rash S."/>
            <person name="Rose J.K."/>
            <person name="Sakihama Y."/>
            <person name="Salamov A.A."/>
            <person name="Savidor A."/>
            <person name="Scheuring C.F."/>
            <person name="Smith B.M."/>
            <person name="Sobral B.W."/>
            <person name="Terry A."/>
            <person name="Torto-Alalibo T.A."/>
            <person name="Win J."/>
            <person name="Xu Z."/>
            <person name="Zhang H."/>
            <person name="Grigoriev I.V."/>
            <person name="Rokhsar D.S."/>
            <person name="Boore J.L."/>
        </authorList>
    </citation>
    <scope>NUCLEOTIDE SEQUENCE [LARGE SCALE GENOMIC DNA]</scope>
    <source>
        <strain evidence="14">Pr102</strain>
    </source>
</reference>
<evidence type="ECO:0000256" key="3">
    <source>
        <dbReference type="ARBA" id="ARBA00022679"/>
    </source>
</evidence>
<keyword evidence="5" id="KW-0418">Kinase</keyword>
<dbReference type="InterPro" id="IPR000719">
    <property type="entry name" value="Prot_kinase_dom"/>
</dbReference>
<dbReference type="Proteomes" id="UP000005238">
    <property type="component" value="Unassembled WGS sequence"/>
</dbReference>
<dbReference type="AlphaFoldDB" id="H3GIL4"/>
<comment type="catalytic activity">
    <reaction evidence="9">
        <text>L-threonyl-[protein] + ATP = O-phospho-L-threonyl-[protein] + ADP + H(+)</text>
        <dbReference type="Rhea" id="RHEA:46608"/>
        <dbReference type="Rhea" id="RHEA-COMP:11060"/>
        <dbReference type="Rhea" id="RHEA-COMP:11605"/>
        <dbReference type="ChEBI" id="CHEBI:15378"/>
        <dbReference type="ChEBI" id="CHEBI:30013"/>
        <dbReference type="ChEBI" id="CHEBI:30616"/>
        <dbReference type="ChEBI" id="CHEBI:61977"/>
        <dbReference type="ChEBI" id="CHEBI:456216"/>
        <dbReference type="EC" id="2.7.11.1"/>
    </reaction>
    <physiologicalReaction direction="left-to-right" evidence="9">
        <dbReference type="Rhea" id="RHEA:46609"/>
    </physiologicalReaction>
</comment>
<dbReference type="PROSITE" id="PS50011">
    <property type="entry name" value="PROTEIN_KINASE_DOM"/>
    <property type="match status" value="1"/>
</dbReference>
<dbReference type="OMA" id="HTAWTEV"/>
<comment type="catalytic activity">
    <reaction evidence="10">
        <text>L-seryl-[protein] + ATP = O-phospho-L-seryl-[protein] + ADP + H(+)</text>
        <dbReference type="Rhea" id="RHEA:17989"/>
        <dbReference type="Rhea" id="RHEA-COMP:9863"/>
        <dbReference type="Rhea" id="RHEA-COMP:11604"/>
        <dbReference type="ChEBI" id="CHEBI:15378"/>
        <dbReference type="ChEBI" id="CHEBI:29999"/>
        <dbReference type="ChEBI" id="CHEBI:30616"/>
        <dbReference type="ChEBI" id="CHEBI:83421"/>
        <dbReference type="ChEBI" id="CHEBI:456216"/>
        <dbReference type="EC" id="2.7.11.1"/>
    </reaction>
    <physiologicalReaction direction="left-to-right" evidence="10">
        <dbReference type="Rhea" id="RHEA:17990"/>
    </physiologicalReaction>
</comment>
<dbReference type="Pfam" id="PF00069">
    <property type="entry name" value="Pkinase"/>
    <property type="match status" value="2"/>
</dbReference>
<proteinExistence type="inferred from homology"/>
<feature type="domain" description="Protein kinase" evidence="12">
    <location>
        <begin position="346"/>
        <end position="810"/>
    </location>
</feature>
<dbReference type="PANTHER" id="PTHR11042">
    <property type="entry name" value="EUKARYOTIC TRANSLATION INITIATION FACTOR 2-ALPHA KINASE EIF2-ALPHA KINASE -RELATED"/>
    <property type="match status" value="1"/>
</dbReference>
<name>H3GIL4_PHYRM</name>
<protein>
    <recommendedName>
        <fullName evidence="1">non-specific serine/threonine protein kinase</fullName>
        <ecNumber evidence="1">2.7.11.1</ecNumber>
    </recommendedName>
</protein>
<keyword evidence="3" id="KW-0808">Transferase</keyword>
<evidence type="ECO:0000313" key="14">
    <source>
        <dbReference type="Proteomes" id="UP000005238"/>
    </source>
</evidence>
<evidence type="ECO:0000256" key="4">
    <source>
        <dbReference type="ARBA" id="ARBA00022741"/>
    </source>
</evidence>
<dbReference type="Gene3D" id="3.30.200.20">
    <property type="entry name" value="Phosphorylase Kinase, domain 1"/>
    <property type="match status" value="1"/>
</dbReference>
<comment type="similarity">
    <text evidence="8">Belongs to the protein kinase superfamily. Ser/Thr protein kinase family. GCN2 subfamily.</text>
</comment>
<dbReference type="InterPro" id="IPR008271">
    <property type="entry name" value="Ser/Thr_kinase_AS"/>
</dbReference>
<reference evidence="13" key="2">
    <citation type="submission" date="2015-06" db="UniProtKB">
        <authorList>
            <consortium name="EnsemblProtists"/>
        </authorList>
    </citation>
    <scope>IDENTIFICATION</scope>
    <source>
        <strain evidence="13">Pr102</strain>
    </source>
</reference>
<dbReference type="eggNOG" id="KOG1035">
    <property type="taxonomic scope" value="Eukaryota"/>
</dbReference>
<evidence type="ECO:0000313" key="13">
    <source>
        <dbReference type="EnsemblProtists" id="Phyra75910"/>
    </source>
</evidence>
<dbReference type="EMBL" id="DS566012">
    <property type="status" value="NOT_ANNOTATED_CDS"/>
    <property type="molecule type" value="Genomic_DNA"/>
</dbReference>
<dbReference type="GO" id="GO:0017148">
    <property type="term" value="P:negative regulation of translation"/>
    <property type="evidence" value="ECO:0007669"/>
    <property type="project" value="UniProtKB-KW"/>
</dbReference>
<accession>H3GIL4</accession>
<evidence type="ECO:0000256" key="11">
    <source>
        <dbReference type="SAM" id="MobiDB-lite"/>
    </source>
</evidence>
<feature type="region of interest" description="Disordered" evidence="11">
    <location>
        <begin position="240"/>
        <end position="260"/>
    </location>
</feature>